<organism evidence="1">
    <name type="scientific">Harvfovirus sp</name>
    <dbReference type="NCBI Taxonomy" id="2487768"/>
    <lineage>
        <taxon>Viruses</taxon>
        <taxon>Varidnaviria</taxon>
        <taxon>Bamfordvirae</taxon>
        <taxon>Nucleocytoviricota</taxon>
        <taxon>Megaviricetes</taxon>
        <taxon>Imitervirales</taxon>
        <taxon>Mimiviridae</taxon>
        <taxon>Klosneuvirinae</taxon>
    </lineage>
</organism>
<reference evidence="1" key="1">
    <citation type="submission" date="2018-10" db="EMBL/GenBank/DDBJ databases">
        <title>Hidden diversity of soil giant viruses.</title>
        <authorList>
            <person name="Schulz F."/>
            <person name="Alteio L."/>
            <person name="Goudeau D."/>
            <person name="Ryan E.M."/>
            <person name="Malmstrom R.R."/>
            <person name="Blanchard J."/>
            <person name="Woyke T."/>
        </authorList>
    </citation>
    <scope>NUCLEOTIDE SEQUENCE</scope>
    <source>
        <strain evidence="1">HAV1</strain>
    </source>
</reference>
<gene>
    <name evidence="1" type="ORF">Harvfovirus1_73</name>
</gene>
<dbReference type="EMBL" id="MK072243">
    <property type="protein sequence ID" value="AYV80448.1"/>
    <property type="molecule type" value="Genomic_DNA"/>
</dbReference>
<proteinExistence type="predicted"/>
<accession>A0A3G4ZZV4</accession>
<sequence length="210" mass="23007">MIAYQVVTRSQYTFFASEKQIACLLTLNVKTNDNPHEVNIVGISIIKISKNKNLVKVVVGTDNPNNSAAGGAGDPADPDPLRTNSLQNEQFRKNMKQYGIKYSKEKVLQILNVEASTGTPGIYRIFISALVCCGIDIDAFYLGEDALDIPLVRCKCADRTFEYKANVVSAFIQVPRKQISQAVAILKNINTAVPFDESQLCINADNVGCS</sequence>
<evidence type="ECO:0000313" key="1">
    <source>
        <dbReference type="EMBL" id="AYV80448.1"/>
    </source>
</evidence>
<name>A0A3G4ZZV4_9VIRU</name>
<protein>
    <submittedName>
        <fullName evidence="1">Putative ORFan</fullName>
    </submittedName>
</protein>